<dbReference type="PRINTS" id="PR00344">
    <property type="entry name" value="BCTRLSENSOR"/>
</dbReference>
<dbReference type="InterPro" id="IPR003661">
    <property type="entry name" value="HisK_dim/P_dom"/>
</dbReference>
<dbReference type="SUPFAM" id="SSF47384">
    <property type="entry name" value="Homodimeric domain of signal transducing histidine kinase"/>
    <property type="match status" value="1"/>
</dbReference>
<dbReference type="Pfam" id="PF02518">
    <property type="entry name" value="HATPase_c"/>
    <property type="match status" value="1"/>
</dbReference>
<feature type="non-terminal residue" evidence="10">
    <location>
        <position position="1"/>
    </location>
</feature>
<dbReference type="Pfam" id="PF00512">
    <property type="entry name" value="HisKA"/>
    <property type="match status" value="1"/>
</dbReference>
<keyword evidence="8" id="KW-0902">Two-component regulatory system</keyword>
<evidence type="ECO:0000256" key="7">
    <source>
        <dbReference type="ARBA" id="ARBA00022840"/>
    </source>
</evidence>
<dbReference type="CDD" id="cd00082">
    <property type="entry name" value="HisKA"/>
    <property type="match status" value="1"/>
</dbReference>
<name>A0A657PNL6_9GAMM</name>
<evidence type="ECO:0000313" key="11">
    <source>
        <dbReference type="Proteomes" id="UP000243361"/>
    </source>
</evidence>
<dbReference type="InterPro" id="IPR036890">
    <property type="entry name" value="HATPase_C_sf"/>
</dbReference>
<accession>A0A657PNL6</accession>
<dbReference type="InterPro" id="IPR036097">
    <property type="entry name" value="HisK_dim/P_sf"/>
</dbReference>
<dbReference type="Proteomes" id="UP000243361">
    <property type="component" value="Unassembled WGS sequence"/>
</dbReference>
<dbReference type="PANTHER" id="PTHR43065">
    <property type="entry name" value="SENSOR HISTIDINE KINASE"/>
    <property type="match status" value="1"/>
</dbReference>
<proteinExistence type="predicted"/>
<organism evidence="10 11">
    <name type="scientific">Candidatus Sedimenticola endophacoides</name>
    <dbReference type="NCBI Taxonomy" id="2548426"/>
    <lineage>
        <taxon>Bacteria</taxon>
        <taxon>Pseudomonadati</taxon>
        <taxon>Pseudomonadota</taxon>
        <taxon>Gammaproteobacteria</taxon>
        <taxon>Chromatiales</taxon>
        <taxon>Sedimenticolaceae</taxon>
        <taxon>Sedimenticola</taxon>
    </lineage>
</organism>
<dbReference type="InterPro" id="IPR004358">
    <property type="entry name" value="Sig_transdc_His_kin-like_C"/>
</dbReference>
<dbReference type="InterPro" id="IPR005467">
    <property type="entry name" value="His_kinase_dom"/>
</dbReference>
<evidence type="ECO:0000256" key="5">
    <source>
        <dbReference type="ARBA" id="ARBA00022741"/>
    </source>
</evidence>
<evidence type="ECO:0000256" key="1">
    <source>
        <dbReference type="ARBA" id="ARBA00000085"/>
    </source>
</evidence>
<dbReference type="SMART" id="SM00388">
    <property type="entry name" value="HisKA"/>
    <property type="match status" value="1"/>
</dbReference>
<dbReference type="GO" id="GO:0005524">
    <property type="term" value="F:ATP binding"/>
    <property type="evidence" value="ECO:0007669"/>
    <property type="project" value="UniProtKB-KW"/>
</dbReference>
<keyword evidence="6" id="KW-0418">Kinase</keyword>
<dbReference type="GO" id="GO:0000155">
    <property type="term" value="F:phosphorelay sensor kinase activity"/>
    <property type="evidence" value="ECO:0007669"/>
    <property type="project" value="InterPro"/>
</dbReference>
<feature type="domain" description="Histidine kinase" evidence="9">
    <location>
        <begin position="9"/>
        <end position="220"/>
    </location>
</feature>
<keyword evidence="7" id="KW-0067">ATP-binding</keyword>
<sequence length="222" mass="24756">SALGTLTAGVAHEMNNPLMGIVNFVNYAQRNVTHEKSKHALERALEEINRLVDIVRGMRTFSHPPQEKLTAVDLPQVLQNALQLMATTLRHRKVEVLSEAEQALPEIAGKGDSLEQVFINLLMNAADAMEGREQKRIEVVMRRQGEREVRVEVRDNGEGMNEELLLRIFDPFYTTKEPGKGTGLGLYICRNIIDGLKGSLECASVEGEGTCFTIILPTFMPE</sequence>
<dbReference type="PROSITE" id="PS50109">
    <property type="entry name" value="HIS_KIN"/>
    <property type="match status" value="1"/>
</dbReference>
<comment type="caution">
    <text evidence="10">The sequence shown here is derived from an EMBL/GenBank/DDBJ whole genome shotgun (WGS) entry which is preliminary data.</text>
</comment>
<dbReference type="Gene3D" id="1.10.287.130">
    <property type="match status" value="1"/>
</dbReference>
<dbReference type="PANTHER" id="PTHR43065:SF46">
    <property type="entry name" value="C4-DICARBOXYLATE TRANSPORT SENSOR PROTEIN DCTB"/>
    <property type="match status" value="1"/>
</dbReference>
<evidence type="ECO:0000256" key="6">
    <source>
        <dbReference type="ARBA" id="ARBA00022777"/>
    </source>
</evidence>
<dbReference type="InterPro" id="IPR003594">
    <property type="entry name" value="HATPase_dom"/>
</dbReference>
<evidence type="ECO:0000259" key="9">
    <source>
        <dbReference type="PROSITE" id="PS50109"/>
    </source>
</evidence>
<evidence type="ECO:0000256" key="2">
    <source>
        <dbReference type="ARBA" id="ARBA00012438"/>
    </source>
</evidence>
<dbReference type="SMART" id="SM00387">
    <property type="entry name" value="HATPase_c"/>
    <property type="match status" value="1"/>
</dbReference>
<dbReference type="EC" id="2.7.13.3" evidence="2"/>
<dbReference type="Gene3D" id="3.30.565.10">
    <property type="entry name" value="Histidine kinase-like ATPase, C-terminal domain"/>
    <property type="match status" value="1"/>
</dbReference>
<evidence type="ECO:0000313" key="10">
    <source>
        <dbReference type="EMBL" id="OQX35482.1"/>
    </source>
</evidence>
<keyword evidence="3" id="KW-0597">Phosphoprotein</keyword>
<dbReference type="EMBL" id="MUIE01000164">
    <property type="protein sequence ID" value="OQX35482.1"/>
    <property type="molecule type" value="Genomic_DNA"/>
</dbReference>
<reference evidence="10" key="1">
    <citation type="submission" date="2017-02" db="EMBL/GenBank/DDBJ databases">
        <title>Novel co-symbiosis in the unique lucinid bivalve Phacoides pectinatus.</title>
        <authorList>
            <person name="Lim S.J."/>
            <person name="Davis B.G."/>
            <person name="Gill D.E."/>
            <person name="Engel A.S."/>
            <person name="Anderson L.C."/>
            <person name="Campbell B.J."/>
        </authorList>
    </citation>
    <scope>NUCLEOTIDE SEQUENCE [LARGE SCALE GENOMIC DNA]</scope>
    <source>
        <strain evidence="10">LUC13016_P6</strain>
    </source>
</reference>
<dbReference type="AlphaFoldDB" id="A0A657PNL6"/>
<gene>
    <name evidence="10" type="ORF">B0D84_02335</name>
</gene>
<evidence type="ECO:0000256" key="3">
    <source>
        <dbReference type="ARBA" id="ARBA00022553"/>
    </source>
</evidence>
<keyword evidence="11" id="KW-1185">Reference proteome</keyword>
<evidence type="ECO:0000256" key="4">
    <source>
        <dbReference type="ARBA" id="ARBA00022679"/>
    </source>
</evidence>
<evidence type="ECO:0000256" key="8">
    <source>
        <dbReference type="ARBA" id="ARBA00023012"/>
    </source>
</evidence>
<comment type="catalytic activity">
    <reaction evidence="1">
        <text>ATP + protein L-histidine = ADP + protein N-phospho-L-histidine.</text>
        <dbReference type="EC" id="2.7.13.3"/>
    </reaction>
</comment>
<keyword evidence="4" id="KW-0808">Transferase</keyword>
<keyword evidence="5" id="KW-0547">Nucleotide-binding</keyword>
<dbReference type="SUPFAM" id="SSF55874">
    <property type="entry name" value="ATPase domain of HSP90 chaperone/DNA topoisomerase II/histidine kinase"/>
    <property type="match status" value="1"/>
</dbReference>
<protein>
    <recommendedName>
        <fullName evidence="2">histidine kinase</fullName>
        <ecNumber evidence="2">2.7.13.3</ecNumber>
    </recommendedName>
</protein>